<keyword evidence="7" id="KW-0630">Potassium</keyword>
<evidence type="ECO:0000256" key="13">
    <source>
        <dbReference type="SAM" id="Phobius"/>
    </source>
</evidence>
<evidence type="ECO:0000256" key="11">
    <source>
        <dbReference type="ARBA" id="ARBA00023303"/>
    </source>
</evidence>
<dbReference type="SUPFAM" id="SSF51206">
    <property type="entry name" value="cAMP-binding domain-like"/>
    <property type="match status" value="4"/>
</dbReference>
<evidence type="ECO:0000256" key="8">
    <source>
        <dbReference type="ARBA" id="ARBA00022989"/>
    </source>
</evidence>
<dbReference type="Gene3D" id="1.10.287.630">
    <property type="entry name" value="Helix hairpin bin"/>
    <property type="match status" value="1"/>
</dbReference>
<feature type="transmembrane region" description="Helical" evidence="13">
    <location>
        <begin position="1845"/>
        <end position="1862"/>
    </location>
</feature>
<evidence type="ECO:0000256" key="7">
    <source>
        <dbReference type="ARBA" id="ARBA00022958"/>
    </source>
</evidence>
<feature type="domain" description="Cyclic nucleotide-binding" evidence="14">
    <location>
        <begin position="1646"/>
        <end position="1700"/>
    </location>
</feature>
<keyword evidence="10 13" id="KW-0472">Membrane</keyword>
<dbReference type="SUPFAM" id="SSF81324">
    <property type="entry name" value="Voltage-gated potassium channels"/>
    <property type="match status" value="4"/>
</dbReference>
<feature type="region of interest" description="Disordered" evidence="12">
    <location>
        <begin position="52"/>
        <end position="71"/>
    </location>
</feature>
<feature type="transmembrane region" description="Helical" evidence="13">
    <location>
        <begin position="917"/>
        <end position="938"/>
    </location>
</feature>
<evidence type="ECO:0000256" key="12">
    <source>
        <dbReference type="SAM" id="MobiDB-lite"/>
    </source>
</evidence>
<dbReference type="Pfam" id="PF00520">
    <property type="entry name" value="Ion_trans"/>
    <property type="match status" value="2"/>
</dbReference>
<dbReference type="InterPro" id="IPR003938">
    <property type="entry name" value="K_chnl_volt-dep_EAG/ELK/ERG"/>
</dbReference>
<dbReference type="InterPro" id="IPR050818">
    <property type="entry name" value="KCNH_animal-type"/>
</dbReference>
<evidence type="ECO:0000256" key="10">
    <source>
        <dbReference type="ARBA" id="ARBA00023136"/>
    </source>
</evidence>
<dbReference type="GO" id="GO:0034702">
    <property type="term" value="C:monoatomic ion channel complex"/>
    <property type="evidence" value="ECO:0007669"/>
    <property type="project" value="UniProtKB-KW"/>
</dbReference>
<evidence type="ECO:0000256" key="5">
    <source>
        <dbReference type="ARBA" id="ARBA00022826"/>
    </source>
</evidence>
<evidence type="ECO:0000256" key="9">
    <source>
        <dbReference type="ARBA" id="ARBA00023065"/>
    </source>
</evidence>
<evidence type="ECO:0000256" key="1">
    <source>
        <dbReference type="ARBA" id="ARBA00004141"/>
    </source>
</evidence>
<keyword evidence="9" id="KW-0406">Ion transport</keyword>
<dbReference type="Gene3D" id="2.60.120.10">
    <property type="entry name" value="Jelly Rolls"/>
    <property type="match status" value="2"/>
</dbReference>
<dbReference type="InterPro" id="IPR000595">
    <property type="entry name" value="cNMP-bd_dom"/>
</dbReference>
<feature type="transmembrane region" description="Helical" evidence="13">
    <location>
        <begin position="757"/>
        <end position="775"/>
    </location>
</feature>
<keyword evidence="4 13" id="KW-0812">Transmembrane</keyword>
<evidence type="ECO:0000313" key="15">
    <source>
        <dbReference type="EMBL" id="KAJ0394034.1"/>
    </source>
</evidence>
<feature type="transmembrane region" description="Helical" evidence="13">
    <location>
        <begin position="1031"/>
        <end position="1056"/>
    </location>
</feature>
<feature type="domain" description="Cyclic nucleotide-binding" evidence="14">
    <location>
        <begin position="595"/>
        <end position="676"/>
    </location>
</feature>
<evidence type="ECO:0000256" key="3">
    <source>
        <dbReference type="ARBA" id="ARBA00022538"/>
    </source>
</evidence>
<dbReference type="PRINTS" id="PR01463">
    <property type="entry name" value="EAGCHANLFMLY"/>
</dbReference>
<dbReference type="PROSITE" id="PS50042">
    <property type="entry name" value="CNMP_BINDING_3"/>
    <property type="match status" value="3"/>
</dbReference>
<keyword evidence="16" id="KW-1185">Reference proteome</keyword>
<feature type="transmembrane region" description="Helical" evidence="13">
    <location>
        <begin position="425"/>
        <end position="444"/>
    </location>
</feature>
<keyword evidence="3" id="KW-0633">Potassium transport</keyword>
<dbReference type="Proteomes" id="UP001209570">
    <property type="component" value="Unassembled WGS sequence"/>
</dbReference>
<keyword evidence="6" id="KW-0851">Voltage-gated channel</keyword>
<evidence type="ECO:0000256" key="4">
    <source>
        <dbReference type="ARBA" id="ARBA00022692"/>
    </source>
</evidence>
<feature type="transmembrane region" description="Helical" evidence="13">
    <location>
        <begin position="1356"/>
        <end position="1378"/>
    </location>
</feature>
<dbReference type="EMBL" id="JAKCXM010000440">
    <property type="protein sequence ID" value="KAJ0394034.1"/>
    <property type="molecule type" value="Genomic_DNA"/>
</dbReference>
<protein>
    <recommendedName>
        <fullName evidence="14">Cyclic nucleotide-binding domain-containing protein</fullName>
    </recommendedName>
</protein>
<feature type="domain" description="Cyclic nucleotide-binding" evidence="14">
    <location>
        <begin position="1954"/>
        <end position="2073"/>
    </location>
</feature>
<organism evidence="15 16">
    <name type="scientific">Pythium insidiosum</name>
    <name type="common">Pythiosis disease agent</name>
    <dbReference type="NCBI Taxonomy" id="114742"/>
    <lineage>
        <taxon>Eukaryota</taxon>
        <taxon>Sar</taxon>
        <taxon>Stramenopiles</taxon>
        <taxon>Oomycota</taxon>
        <taxon>Peronosporomycetes</taxon>
        <taxon>Pythiales</taxon>
        <taxon>Pythiaceae</taxon>
        <taxon>Pythium</taxon>
    </lineage>
</organism>
<proteinExistence type="predicted"/>
<feature type="transmembrane region" description="Helical" evidence="13">
    <location>
        <begin position="1755"/>
        <end position="1778"/>
    </location>
</feature>
<reference evidence="15" key="1">
    <citation type="submission" date="2021-12" db="EMBL/GenBank/DDBJ databases">
        <title>Prjna785345.</title>
        <authorList>
            <person name="Rujirawat T."/>
            <person name="Krajaejun T."/>
        </authorList>
    </citation>
    <scope>NUCLEOTIDE SEQUENCE</scope>
    <source>
        <strain evidence="15">Pi057C3</strain>
    </source>
</reference>
<accession>A0AAD5LW70</accession>
<name>A0AAD5LW70_PYTIN</name>
<comment type="subcellular location">
    <subcellularLocation>
        <location evidence="1">Membrane</location>
        <topology evidence="1">Multi-pass membrane protein</topology>
    </subcellularLocation>
</comment>
<dbReference type="GO" id="GO:0005249">
    <property type="term" value="F:voltage-gated potassium channel activity"/>
    <property type="evidence" value="ECO:0007669"/>
    <property type="project" value="InterPro"/>
</dbReference>
<dbReference type="GO" id="GO:0005886">
    <property type="term" value="C:plasma membrane"/>
    <property type="evidence" value="ECO:0007669"/>
    <property type="project" value="TreeGrafter"/>
</dbReference>
<evidence type="ECO:0000256" key="6">
    <source>
        <dbReference type="ARBA" id="ARBA00022882"/>
    </source>
</evidence>
<keyword evidence="11" id="KW-0407">Ion channel</keyword>
<dbReference type="InterPro" id="IPR014710">
    <property type="entry name" value="RmlC-like_jellyroll"/>
</dbReference>
<feature type="transmembrane region" description="Helical" evidence="13">
    <location>
        <begin position="450"/>
        <end position="474"/>
    </location>
</feature>
<evidence type="ECO:0000259" key="14">
    <source>
        <dbReference type="PROSITE" id="PS50042"/>
    </source>
</evidence>
<evidence type="ECO:0000256" key="2">
    <source>
        <dbReference type="ARBA" id="ARBA00022448"/>
    </source>
</evidence>
<dbReference type="CDD" id="cd00038">
    <property type="entry name" value="CAP_ED"/>
    <property type="match status" value="1"/>
</dbReference>
<keyword evidence="5" id="KW-0631">Potassium channel</keyword>
<feature type="transmembrane region" description="Helical" evidence="13">
    <location>
        <begin position="1467"/>
        <end position="1489"/>
    </location>
</feature>
<dbReference type="PANTHER" id="PTHR10217:SF435">
    <property type="entry name" value="POTASSIUM VOLTAGE-GATED CHANNEL PROTEIN EAG"/>
    <property type="match status" value="1"/>
</dbReference>
<feature type="transmembrane region" description="Helical" evidence="13">
    <location>
        <begin position="856"/>
        <end position="873"/>
    </location>
</feature>
<dbReference type="InterPro" id="IPR005821">
    <property type="entry name" value="Ion_trans_dom"/>
</dbReference>
<dbReference type="GO" id="GO:0042391">
    <property type="term" value="P:regulation of membrane potential"/>
    <property type="evidence" value="ECO:0007669"/>
    <property type="project" value="TreeGrafter"/>
</dbReference>
<dbReference type="Gene3D" id="1.10.287.70">
    <property type="match status" value="4"/>
</dbReference>
<sequence>MAPLGTIGACVAQDASTIEMSSTHLTAAETSVSPATEDAANGSNCVLLPTATPGTQADPVPPQRRFSTRSQLQTRRSLILPSLTLRRSFAASSGHLGPPALSGSDPPLDSLEGLTAAMASTSLPSPERVTPATQRTISVLTSWLEAYAGYINTARLVYYLITLPLRVGLFFEPIRGDEHSSWTSELTVFTCLDVVADACGVVLTVDSWRRRRARRLRRRERADATTTVASNGLGKASCERTAMVALRRAQRRRPSWPYRLAPALVELTMLVSKAEAEAEASADKDSSSWASWGNDVLDVVVMLPFEIIALAFHRFNALHAIRLTKLPSLRQLPDSLRAVQRRWIQLNGLPALHQHLATLILAGVLWMHWSACLYLLLAHLQCGQELQLCPRDGDSWAARDQLHSVFPPATESSPARLALRKYSRAMYWASRTIITLGFSDVVATTDWETLYTILAEFAGALWCASVISGWAYWFSELKNHEHTHEEFVHAVKLYFSVGHDIEKTVPQYLQEEIVTYIDFVWTTTRHFTEAEFAALLQKEHLQSLLRRELRTSRLLPQPFLAAQSVGFIDALAHELRSEIVAPLDWVRQSPATEHELFVVVSGVVAVVEPTSQGDESNSHATLASHRRLGVCAAGEAFGALALFASDSDVPFIRELAFSESFGDLLLLSAESFESVLDTYYRDDPAVRQQQRAQIKAAAVQQYAGFLQRARGSEPVSAAANGGAPAIVPSHWAALRSRLEMTKPWQHPKSAFRSRWELLRCLALIYLAMEVPYIVVFNYGDSGSFAEWGFLFTFMMSLTVETFFWLDFYYRSFHFESRRKATASVLDTAPPRCPSSETALSRWAALRKYYQSHRWQVILDLIPNLPLATLFDVIDGLATMPGVLRVLCLLRFLRFLRVRRLRKVVRTVLHRIPGAAQFIVYCVLSILIYCHFVGCIWFISGQFSLPRWLRSATSSPQVLLRHIFPAPGSITRNDCLIQAQHYGNCSWTMMDGITDAATDRKFVYLRSLYFSISTFTTVAYGDILPYSIAETWLANAATFVGGILCYAVIGAMGSAIARLAAKRRQLQYSEHVMHRALRRHGISSHLRALIQQYLRFQEHPLQERQNVEHKLLQCLSRGLRERLSTSIHLEAASLIPSIRDLASARRAALCDAVAARMSRQIFHEREHLLVRQRVVDKLFVTRVGHVKQCDPMTGIPVALHTEDSVIGDPWFFCAGRSDAHALSLSPFDFVAHSIVETSVLESVDWLNLRRRFPTEFAELEAPAQRADPFDAAQSNGPSEPGQPEAIAMTGRKRVWESSMNMTQTNVDNNKSQRALARQHFFNGLFRFVWELVVAHCVLYNCFVLVIRIIFWPTPSRPTMIIFTVIDYVIDGIFLMDIYFKRNCFLPPTEHRRTRLVPTERIRSHYRRHGWFYSDLVASLPLYYVGDNFTWMTYSRVPRLVRSLQLLEIAATIESFVSRLYTTRLSYSLIRLIKVLFFFVLCCHIGGSVFFEIARLERSPRGWLQTDVVVLQHPGDNRIAYLRGFYWAMSSFTVINYGDIFGTTFLETIWASIICLVGTFFMSNVGGEIVDLVNSMDRAASEHEERVMRFQQLVEDRNLPETLRVRASRWFHFQHEMLEGQDVHSVFDSLPTPLRVAVFGEIFGPYLQATAGGTLFLLCSGRAEAFRKDTGIVLASIEEGQVFGEAAFFNTGVFAADGGRATVNLWTAIEYIVDVFFILDIYLHFMHFRPVMQSLWRRVEGFFVFERDGDHIRLNQLAWLKTAFIAVISSHWIGCLWFYVARTSLTGNAVSWLTTPFMLVPDGLPSTLEALNAVPLVTKYLRSYHYAIGSMSTVTYGDISPRNVAETVAQIVIIVLCIIFYGYITGALRGSLERNYGHRIALEQRMIQIRFFGLNHKLSSSFAFRVCARLKQRWLDAGNVDQESALAPLSHVLRQDVLVHLRRALWTANAPITCTAFQGLPTFVVHAVLAELREESYAPQDVLYEQFMAGGCMYFVEDGIILLTCLEDNSKAADSSARVTTPSQQTLKKRGDFFGQRSALAPYMHQVATRRDETAVAMTLTHVAVLSDSALKRIMEAFPVHAELIVQAWTSPESSGPLPSVAK</sequence>
<dbReference type="PANTHER" id="PTHR10217">
    <property type="entry name" value="VOLTAGE AND LIGAND GATED POTASSIUM CHANNEL"/>
    <property type="match status" value="1"/>
</dbReference>
<keyword evidence="8 13" id="KW-1133">Transmembrane helix</keyword>
<keyword evidence="2" id="KW-0813">Transport</keyword>
<feature type="transmembrane region" description="Helical" evidence="13">
    <location>
        <begin position="1326"/>
        <end position="1350"/>
    </location>
</feature>
<feature type="transmembrane region" description="Helical" evidence="13">
    <location>
        <begin position="787"/>
        <end position="809"/>
    </location>
</feature>
<feature type="transmembrane region" description="Helical" evidence="13">
    <location>
        <begin position="356"/>
        <end position="377"/>
    </location>
</feature>
<gene>
    <name evidence="15" type="ORF">P43SY_011762</name>
</gene>
<dbReference type="InterPro" id="IPR018490">
    <property type="entry name" value="cNMP-bd_dom_sf"/>
</dbReference>
<evidence type="ECO:0000313" key="16">
    <source>
        <dbReference type="Proteomes" id="UP001209570"/>
    </source>
</evidence>
<comment type="caution">
    <text evidence="15">The sequence shown here is derived from an EMBL/GenBank/DDBJ whole genome shotgun (WGS) entry which is preliminary data.</text>
</comment>